<dbReference type="Gene3D" id="3.40.30.10">
    <property type="entry name" value="Glutaredoxin"/>
    <property type="match status" value="1"/>
</dbReference>
<keyword evidence="4" id="KW-1185">Reference proteome</keyword>
<protein>
    <submittedName>
        <fullName evidence="3">Thioredoxin</fullName>
    </submittedName>
</protein>
<sequence>MSNDNEIDAIRQKKMADMINKNIVPLPEDVINIESVDHFNKLVNDHGDSLIIVDFWAQWCGPCKAFGPHFEALQKEYLKAGKNVIFSKLNVDNHQPIAQQFQVSGIPTTLFIKGKKLVHRQVGMAPKAQFAQIIESVLKKIE</sequence>
<dbReference type="PROSITE" id="PS00194">
    <property type="entry name" value="THIOREDOXIN_1"/>
    <property type="match status" value="1"/>
</dbReference>
<dbReference type="Pfam" id="PF00085">
    <property type="entry name" value="Thioredoxin"/>
    <property type="match status" value="1"/>
</dbReference>
<reference evidence="3 4" key="1">
    <citation type="journal article" date="2020" name="Nature">
        <title>Isolation of an archaeon at the prokaryote-eukaryote interface.</title>
        <authorList>
            <person name="Imachi H."/>
            <person name="Nobu M.K."/>
            <person name="Nakahara N."/>
            <person name="Morono Y."/>
            <person name="Ogawara M."/>
            <person name="Takaki Y."/>
            <person name="Takano Y."/>
            <person name="Uematsu K."/>
            <person name="Ikuta T."/>
            <person name="Ito M."/>
            <person name="Matsui Y."/>
            <person name="Miyazaki M."/>
            <person name="Murata K."/>
            <person name="Saito Y."/>
            <person name="Sakai S."/>
            <person name="Song C."/>
            <person name="Tasumi E."/>
            <person name="Yamanaka Y."/>
            <person name="Yamaguchi T."/>
            <person name="Kamagata Y."/>
            <person name="Tamaki H."/>
            <person name="Takai K."/>
        </authorList>
    </citation>
    <scope>NUCLEOTIDE SEQUENCE [LARGE SCALE GENOMIC DNA]</scope>
    <source>
        <strain evidence="3 4">MK-D1</strain>
    </source>
</reference>
<dbReference type="AlphaFoldDB" id="A0A5B9DB69"/>
<reference evidence="3 4" key="2">
    <citation type="journal article" date="2024" name="Int. J. Syst. Evol. Microbiol.">
        <title>Promethearchaeum syntrophicum gen. nov., sp. nov., an anaerobic, obligately syntrophic archaeon, the first isolate of the lineage 'Asgard' archaea, and proposal of the new archaeal phylum Promethearchaeota phyl. nov. and kingdom Promethearchaeati regn. nov.</title>
        <authorList>
            <person name="Imachi H."/>
            <person name="Nobu M.K."/>
            <person name="Kato S."/>
            <person name="Takaki Y."/>
            <person name="Miyazaki M."/>
            <person name="Miyata M."/>
            <person name="Ogawara M."/>
            <person name="Saito Y."/>
            <person name="Sakai S."/>
            <person name="Tahara Y.O."/>
            <person name="Takano Y."/>
            <person name="Tasumi E."/>
            <person name="Uematsu K."/>
            <person name="Yoshimura T."/>
            <person name="Itoh T."/>
            <person name="Ohkuma M."/>
            <person name="Takai K."/>
        </authorList>
    </citation>
    <scope>NUCLEOTIDE SEQUENCE [LARGE SCALE GENOMIC DNA]</scope>
    <source>
        <strain evidence="3 4">MK-D1</strain>
    </source>
</reference>
<dbReference type="InterPro" id="IPR036249">
    <property type="entry name" value="Thioredoxin-like_sf"/>
</dbReference>
<dbReference type="NCBIfam" id="TIGR01068">
    <property type="entry name" value="thioredoxin"/>
    <property type="match status" value="1"/>
</dbReference>
<dbReference type="GeneID" id="41330061"/>
<evidence type="ECO:0000256" key="1">
    <source>
        <dbReference type="ARBA" id="ARBA00023157"/>
    </source>
</evidence>
<dbReference type="CDD" id="cd02947">
    <property type="entry name" value="TRX_family"/>
    <property type="match status" value="1"/>
</dbReference>
<dbReference type="SUPFAM" id="SSF52833">
    <property type="entry name" value="Thioredoxin-like"/>
    <property type="match status" value="1"/>
</dbReference>
<dbReference type="PROSITE" id="PS51352">
    <property type="entry name" value="THIOREDOXIN_2"/>
    <property type="match status" value="1"/>
</dbReference>
<organism evidence="3 4">
    <name type="scientific">Promethearchaeum syntrophicum</name>
    <dbReference type="NCBI Taxonomy" id="2594042"/>
    <lineage>
        <taxon>Archaea</taxon>
        <taxon>Promethearchaeati</taxon>
        <taxon>Promethearchaeota</taxon>
        <taxon>Promethearchaeia</taxon>
        <taxon>Promethearchaeales</taxon>
        <taxon>Promethearchaeaceae</taxon>
        <taxon>Promethearchaeum</taxon>
    </lineage>
</organism>
<dbReference type="KEGG" id="psyt:DSAG12_02071"/>
<name>A0A5B9DB69_9ARCH</name>
<dbReference type="PRINTS" id="PR00421">
    <property type="entry name" value="THIOREDOXIN"/>
</dbReference>
<evidence type="ECO:0000313" key="3">
    <source>
        <dbReference type="EMBL" id="QEE16241.1"/>
    </source>
</evidence>
<evidence type="ECO:0000313" key="4">
    <source>
        <dbReference type="Proteomes" id="UP000321408"/>
    </source>
</evidence>
<dbReference type="InterPro" id="IPR017937">
    <property type="entry name" value="Thioredoxin_CS"/>
</dbReference>
<accession>A0A5B9DB69</accession>
<feature type="domain" description="Thioredoxin" evidence="2">
    <location>
        <begin position="4"/>
        <end position="139"/>
    </location>
</feature>
<dbReference type="EMBL" id="CP042905">
    <property type="protein sequence ID" value="QEE16241.1"/>
    <property type="molecule type" value="Genomic_DNA"/>
</dbReference>
<dbReference type="OrthoDB" id="35385at2157"/>
<dbReference type="InterPro" id="IPR013766">
    <property type="entry name" value="Thioredoxin_domain"/>
</dbReference>
<dbReference type="GO" id="GO:0015035">
    <property type="term" value="F:protein-disulfide reductase activity"/>
    <property type="evidence" value="ECO:0007669"/>
    <property type="project" value="InterPro"/>
</dbReference>
<keyword evidence="1" id="KW-1015">Disulfide bond</keyword>
<dbReference type="PANTHER" id="PTHR46115">
    <property type="entry name" value="THIOREDOXIN-LIKE PROTEIN 1"/>
    <property type="match status" value="1"/>
</dbReference>
<proteinExistence type="predicted"/>
<dbReference type="RefSeq" id="WP_147663120.1">
    <property type="nucleotide sequence ID" value="NZ_CP042905.2"/>
</dbReference>
<dbReference type="Proteomes" id="UP000321408">
    <property type="component" value="Chromosome"/>
</dbReference>
<dbReference type="InterPro" id="IPR005746">
    <property type="entry name" value="Thioredoxin"/>
</dbReference>
<gene>
    <name evidence="3" type="primary">trxA</name>
    <name evidence="3" type="ORF">DSAG12_02071</name>
</gene>
<evidence type="ECO:0000259" key="2">
    <source>
        <dbReference type="PROSITE" id="PS51352"/>
    </source>
</evidence>